<dbReference type="Proteomes" id="UP000479241">
    <property type="component" value="Unassembled WGS sequence"/>
</dbReference>
<evidence type="ECO:0000256" key="2">
    <source>
        <dbReference type="ARBA" id="ARBA00005165"/>
    </source>
</evidence>
<protein>
    <recommendedName>
        <fullName evidence="10">Thiamine-phosphate synthase</fullName>
        <shortName evidence="10">TP synthase</shortName>
        <shortName evidence="10">TPS</shortName>
        <ecNumber evidence="10">2.5.1.3</ecNumber>
    </recommendedName>
    <alternativeName>
        <fullName evidence="10">Thiamine-phosphate pyrophosphorylase</fullName>
        <shortName evidence="10">TMP pyrophosphorylase</shortName>
        <shortName evidence="10">TMP-PPase</shortName>
    </alternativeName>
</protein>
<evidence type="ECO:0000313" key="15">
    <source>
        <dbReference type="EMBL" id="NEK84817.1"/>
    </source>
</evidence>
<evidence type="ECO:0000256" key="1">
    <source>
        <dbReference type="ARBA" id="ARBA00003814"/>
    </source>
</evidence>
<name>A0A6L9VYH1_9ACTN</name>
<dbReference type="GO" id="GO:0004789">
    <property type="term" value="F:thiamine-phosphate diphosphorylase activity"/>
    <property type="evidence" value="ECO:0007669"/>
    <property type="project" value="UniProtKB-UniRule"/>
</dbReference>
<evidence type="ECO:0000256" key="5">
    <source>
        <dbReference type="ARBA" id="ARBA00022842"/>
    </source>
</evidence>
<dbReference type="SUPFAM" id="SSF51391">
    <property type="entry name" value="Thiamin phosphate synthase"/>
    <property type="match status" value="1"/>
</dbReference>
<dbReference type="GO" id="GO:0009229">
    <property type="term" value="P:thiamine diphosphate biosynthetic process"/>
    <property type="evidence" value="ECO:0007669"/>
    <property type="project" value="UniProtKB-UniRule"/>
</dbReference>
<evidence type="ECO:0000256" key="11">
    <source>
        <dbReference type="RuleBase" id="RU003826"/>
    </source>
</evidence>
<dbReference type="InterPro" id="IPR013785">
    <property type="entry name" value="Aldolase_TIM"/>
</dbReference>
<dbReference type="EMBL" id="JAAGWG010000004">
    <property type="protein sequence ID" value="NEK84817.1"/>
    <property type="molecule type" value="Genomic_DNA"/>
</dbReference>
<evidence type="ECO:0000256" key="8">
    <source>
        <dbReference type="ARBA" id="ARBA00047851"/>
    </source>
</evidence>
<feature type="binding site" evidence="10">
    <location>
        <position position="359"/>
    </location>
    <ligand>
        <name>Mg(2+)</name>
        <dbReference type="ChEBI" id="CHEBI:18420"/>
    </ligand>
</feature>
<dbReference type="AlphaFoldDB" id="A0A6L9VYH1"/>
<dbReference type="InterPro" id="IPR022998">
    <property type="entry name" value="ThiamineP_synth_TenI"/>
</dbReference>
<feature type="binding site" evidence="10">
    <location>
        <position position="378"/>
    </location>
    <ligand>
        <name>4-amino-2-methyl-5-(diphosphooxymethyl)pyrimidine</name>
        <dbReference type="ChEBI" id="CHEBI:57841"/>
    </ligand>
</feature>
<feature type="compositionally biased region" description="Basic residues" evidence="13">
    <location>
        <begin position="70"/>
        <end position="85"/>
    </location>
</feature>
<comment type="caution">
    <text evidence="15">The sequence shown here is derived from an EMBL/GenBank/DDBJ whole genome shotgun (WGS) entry which is preliminary data.</text>
</comment>
<accession>A0A6L9VYH1</accession>
<dbReference type="PANTHER" id="PTHR20857:SF15">
    <property type="entry name" value="THIAMINE-PHOSPHATE SYNTHASE"/>
    <property type="match status" value="1"/>
</dbReference>
<dbReference type="InterPro" id="IPR034291">
    <property type="entry name" value="TMP_synthase"/>
</dbReference>
<evidence type="ECO:0000256" key="3">
    <source>
        <dbReference type="ARBA" id="ARBA00022679"/>
    </source>
</evidence>
<comment type="catalytic activity">
    <reaction evidence="7 10 11">
        <text>4-methyl-5-(2-phosphooxyethyl)-thiazole + 4-amino-2-methyl-5-(diphosphooxymethyl)pyrimidine + H(+) = thiamine phosphate + diphosphate</text>
        <dbReference type="Rhea" id="RHEA:22328"/>
        <dbReference type="ChEBI" id="CHEBI:15378"/>
        <dbReference type="ChEBI" id="CHEBI:33019"/>
        <dbReference type="ChEBI" id="CHEBI:37575"/>
        <dbReference type="ChEBI" id="CHEBI:57841"/>
        <dbReference type="ChEBI" id="CHEBI:58296"/>
        <dbReference type="EC" id="2.5.1.3"/>
    </reaction>
</comment>
<feature type="compositionally biased region" description="Basic residues" evidence="13">
    <location>
        <begin position="131"/>
        <end position="154"/>
    </location>
</feature>
<evidence type="ECO:0000256" key="10">
    <source>
        <dbReference type="HAMAP-Rule" id="MF_00097"/>
    </source>
</evidence>
<dbReference type="InterPro" id="IPR036206">
    <property type="entry name" value="ThiamineP_synth_sf"/>
</dbReference>
<keyword evidence="4 10" id="KW-0479">Metal-binding</keyword>
<dbReference type="UniPathway" id="UPA00060">
    <property type="reaction ID" value="UER00141"/>
</dbReference>
<keyword evidence="5 10" id="KW-0460">Magnesium</keyword>
<dbReference type="PANTHER" id="PTHR20857">
    <property type="entry name" value="THIAMINE-PHOSPHATE PYROPHOSPHORYLASE"/>
    <property type="match status" value="1"/>
</dbReference>
<comment type="cofactor">
    <cofactor evidence="10">
        <name>Mg(2+)</name>
        <dbReference type="ChEBI" id="CHEBI:18420"/>
    </cofactor>
    <text evidence="10">Binds 1 Mg(2+) ion per subunit.</text>
</comment>
<dbReference type="Gene3D" id="3.20.20.70">
    <property type="entry name" value="Aldolase class I"/>
    <property type="match status" value="1"/>
</dbReference>
<evidence type="ECO:0000256" key="12">
    <source>
        <dbReference type="RuleBase" id="RU004253"/>
    </source>
</evidence>
<feature type="binding site" evidence="10">
    <location>
        <position position="340"/>
    </location>
    <ligand>
        <name>Mg(2+)</name>
        <dbReference type="ChEBI" id="CHEBI:18420"/>
    </ligand>
</feature>
<feature type="binding site" evidence="10">
    <location>
        <position position="441"/>
    </location>
    <ligand>
        <name>2-[(2R,5Z)-2-carboxy-4-methylthiazol-5(2H)-ylidene]ethyl phosphate</name>
        <dbReference type="ChEBI" id="CHEBI:62899"/>
    </ligand>
</feature>
<proteinExistence type="inferred from homology"/>
<dbReference type="GO" id="GO:0005737">
    <property type="term" value="C:cytoplasm"/>
    <property type="evidence" value="ECO:0007669"/>
    <property type="project" value="TreeGrafter"/>
</dbReference>
<feature type="binding site" evidence="10">
    <location>
        <begin position="306"/>
        <end position="310"/>
    </location>
    <ligand>
        <name>4-amino-2-methyl-5-(diphosphooxymethyl)pyrimidine</name>
        <dbReference type="ChEBI" id="CHEBI:57841"/>
    </ligand>
</feature>
<dbReference type="HAMAP" id="MF_00097">
    <property type="entry name" value="TMP_synthase"/>
    <property type="match status" value="1"/>
</dbReference>
<feature type="compositionally biased region" description="Gly residues" evidence="13">
    <location>
        <begin position="237"/>
        <end position="248"/>
    </location>
</feature>
<reference evidence="15 16" key="1">
    <citation type="submission" date="2019-12" db="EMBL/GenBank/DDBJ databases">
        <title>the WGS of Blastococcus saxobsidens 67B17.</title>
        <authorList>
            <person name="Jiang Z."/>
        </authorList>
    </citation>
    <scope>NUCLEOTIDE SEQUENCE [LARGE SCALE GENOMIC DNA]</scope>
    <source>
        <strain evidence="15 16">67B17</strain>
    </source>
</reference>
<evidence type="ECO:0000256" key="7">
    <source>
        <dbReference type="ARBA" id="ARBA00047334"/>
    </source>
</evidence>
<feature type="compositionally biased region" description="Basic and acidic residues" evidence="13">
    <location>
        <begin position="60"/>
        <end position="69"/>
    </location>
</feature>
<evidence type="ECO:0000313" key="16">
    <source>
        <dbReference type="Proteomes" id="UP000479241"/>
    </source>
</evidence>
<comment type="catalytic activity">
    <reaction evidence="9 10 11">
        <text>2-[(2R,5Z)-2-carboxy-4-methylthiazol-5(2H)-ylidene]ethyl phosphate + 4-amino-2-methyl-5-(diphosphooxymethyl)pyrimidine + 2 H(+) = thiamine phosphate + CO2 + diphosphate</text>
        <dbReference type="Rhea" id="RHEA:47844"/>
        <dbReference type="ChEBI" id="CHEBI:15378"/>
        <dbReference type="ChEBI" id="CHEBI:16526"/>
        <dbReference type="ChEBI" id="CHEBI:33019"/>
        <dbReference type="ChEBI" id="CHEBI:37575"/>
        <dbReference type="ChEBI" id="CHEBI:57841"/>
        <dbReference type="ChEBI" id="CHEBI:62899"/>
        <dbReference type="EC" id="2.5.1.3"/>
    </reaction>
</comment>
<comment type="catalytic activity">
    <reaction evidence="8 10 11">
        <text>2-(2-carboxy-4-methylthiazol-5-yl)ethyl phosphate + 4-amino-2-methyl-5-(diphosphooxymethyl)pyrimidine + 2 H(+) = thiamine phosphate + CO2 + diphosphate</text>
        <dbReference type="Rhea" id="RHEA:47848"/>
        <dbReference type="ChEBI" id="CHEBI:15378"/>
        <dbReference type="ChEBI" id="CHEBI:16526"/>
        <dbReference type="ChEBI" id="CHEBI:33019"/>
        <dbReference type="ChEBI" id="CHEBI:37575"/>
        <dbReference type="ChEBI" id="CHEBI:57841"/>
        <dbReference type="ChEBI" id="CHEBI:62890"/>
        <dbReference type="EC" id="2.5.1.3"/>
    </reaction>
</comment>
<comment type="pathway">
    <text evidence="2 10 12">Cofactor biosynthesis; thiamine diphosphate biosynthesis; thiamine phosphate from 4-amino-2-methyl-5-diphosphomethylpyrimidine and 4-methyl-5-(2-phosphoethyl)-thiazole: step 1/1.</text>
</comment>
<feature type="domain" description="Thiamine phosphate synthase/TenI" evidence="14">
    <location>
        <begin position="276"/>
        <end position="462"/>
    </location>
</feature>
<evidence type="ECO:0000256" key="4">
    <source>
        <dbReference type="ARBA" id="ARBA00022723"/>
    </source>
</evidence>
<dbReference type="CDD" id="cd00564">
    <property type="entry name" value="TMP_TenI"/>
    <property type="match status" value="1"/>
</dbReference>
<keyword evidence="6 10" id="KW-0784">Thiamine biosynthesis</keyword>
<dbReference type="Pfam" id="PF02581">
    <property type="entry name" value="TMP-TENI"/>
    <property type="match status" value="1"/>
</dbReference>
<dbReference type="GO" id="GO:0000287">
    <property type="term" value="F:magnesium ion binding"/>
    <property type="evidence" value="ECO:0007669"/>
    <property type="project" value="UniProtKB-UniRule"/>
</dbReference>
<sequence length="485" mass="50408">MSRGRRRARGRSRRAPHEQPARALPDQHGRADPHRQRAARRRRRAGDGRGARGGRRLRRDRLGAAGERRHGARALRRGHAGRRPLRGGGRDTVGARPGGRGRPAVPHRPGGRAGGQWAGRGAGQRLGGHGPGRRRRGRSRGGLHRDRRRRPGRRRGADRAHGRGGGGQRPGRRRHRRLAGRAGRGRAPAAHPDHGGRLRAGSAHRGVRRRGRGPPDRSGRGARARGAGGRGRRRGVLGTGDLRGGLGGRARRGDRRGPAARRRPGRVVRPALDPTLYLVTDTALSRPRTVGDVVRAAVAGGVTAVQVRDKVASRRELYELTLAVRDALAGAPGVALFVNDAVDVALLAGADGVHIGQDDLPPAEVRALLGPDRLLGLSAGTPAEMAATLALPPGTVDVVGIGPVWATPTKPDAGTGLGPEGVAALAAQARAAGLRSVAIGGIDAPRAGSVTGVDGVCVVSAICAAEDPAAAARGLRSALATAVRP</sequence>
<evidence type="ECO:0000256" key="13">
    <source>
        <dbReference type="SAM" id="MobiDB-lite"/>
    </source>
</evidence>
<organism evidence="15 16">
    <name type="scientific">Blastococcus saxobsidens</name>
    <dbReference type="NCBI Taxonomy" id="138336"/>
    <lineage>
        <taxon>Bacteria</taxon>
        <taxon>Bacillati</taxon>
        <taxon>Actinomycetota</taxon>
        <taxon>Actinomycetes</taxon>
        <taxon>Geodermatophilales</taxon>
        <taxon>Geodermatophilaceae</taxon>
        <taxon>Blastococcus</taxon>
    </lineage>
</organism>
<feature type="binding site" evidence="10">
    <location>
        <position position="339"/>
    </location>
    <ligand>
        <name>4-amino-2-methyl-5-(diphosphooxymethyl)pyrimidine</name>
        <dbReference type="ChEBI" id="CHEBI:57841"/>
    </ligand>
</feature>
<feature type="compositionally biased region" description="Basic residues" evidence="13">
    <location>
        <begin position="1"/>
        <end position="14"/>
    </location>
</feature>
<evidence type="ECO:0000256" key="6">
    <source>
        <dbReference type="ARBA" id="ARBA00022977"/>
    </source>
</evidence>
<keyword evidence="3 10" id="KW-0808">Transferase</keyword>
<dbReference type="EC" id="2.5.1.3" evidence="10"/>
<feature type="compositionally biased region" description="Basic residues" evidence="13">
    <location>
        <begin position="249"/>
        <end position="266"/>
    </location>
</feature>
<feature type="compositionally biased region" description="Gly residues" evidence="13">
    <location>
        <begin position="111"/>
        <end position="130"/>
    </location>
</feature>
<comment type="function">
    <text evidence="1 10">Condenses 4-methyl-5-(beta-hydroxyethyl)thiazole monophosphate (THZ-P) and 2-methyl-4-amino-5-hydroxymethyl pyrimidine pyrophosphate (HMP-PP) to form thiamine monophosphate (TMP).</text>
</comment>
<dbReference type="NCBIfam" id="TIGR00693">
    <property type="entry name" value="thiE"/>
    <property type="match status" value="1"/>
</dbReference>
<feature type="compositionally biased region" description="Basic residues" evidence="13">
    <location>
        <begin position="170"/>
        <end position="179"/>
    </location>
</feature>
<feature type="compositionally biased region" description="Gly residues" evidence="13">
    <location>
        <begin position="86"/>
        <end position="101"/>
    </location>
</feature>
<gene>
    <name evidence="10 15" type="primary">thiE</name>
    <name evidence="15" type="ORF">GCU60_03420</name>
</gene>
<evidence type="ECO:0000256" key="9">
    <source>
        <dbReference type="ARBA" id="ARBA00047883"/>
    </source>
</evidence>
<feature type="binding site" evidence="10">
    <location>
        <position position="410"/>
    </location>
    <ligand>
        <name>4-amino-2-methyl-5-(diphosphooxymethyl)pyrimidine</name>
        <dbReference type="ChEBI" id="CHEBI:57841"/>
    </ligand>
</feature>
<feature type="region of interest" description="Disordered" evidence="13">
    <location>
        <begin position="1"/>
        <end position="266"/>
    </location>
</feature>
<evidence type="ECO:0000259" key="14">
    <source>
        <dbReference type="Pfam" id="PF02581"/>
    </source>
</evidence>
<comment type="similarity">
    <text evidence="10 11">Belongs to the thiamine-phosphate synthase family.</text>
</comment>
<feature type="compositionally biased region" description="Basic and acidic residues" evidence="13">
    <location>
        <begin position="15"/>
        <end position="35"/>
    </location>
</feature>
<feature type="binding site" evidence="10">
    <location>
        <begin position="407"/>
        <end position="409"/>
    </location>
    <ligand>
        <name>2-[(2R,5Z)-2-carboxy-4-methylthiazol-5(2H)-ylidene]ethyl phosphate</name>
        <dbReference type="ChEBI" id="CHEBI:62899"/>
    </ligand>
</feature>
<dbReference type="GO" id="GO:0009228">
    <property type="term" value="P:thiamine biosynthetic process"/>
    <property type="evidence" value="ECO:0007669"/>
    <property type="project" value="UniProtKB-KW"/>
</dbReference>
<feature type="binding site" evidence="10">
    <location>
        <begin position="459"/>
        <end position="460"/>
    </location>
    <ligand>
        <name>2-[(2R,5Z)-2-carboxy-4-methylthiazol-5(2H)-ylidene]ethyl phosphate</name>
        <dbReference type="ChEBI" id="CHEBI:62899"/>
    </ligand>
</feature>